<dbReference type="OrthoDB" id="9805026at2"/>
<comment type="catalytic activity">
    <reaction evidence="1 15">
        <text>Endonucleolytic cleavage to 5'-phosphomonoester.</text>
        <dbReference type="EC" id="3.1.26.3"/>
    </reaction>
</comment>
<keyword evidence="7 15" id="KW-0507">mRNA processing</keyword>
<feature type="domain" description="RNase III" evidence="17">
    <location>
        <begin position="3"/>
        <end position="125"/>
    </location>
</feature>
<evidence type="ECO:0000256" key="14">
    <source>
        <dbReference type="ARBA" id="ARBA00022884"/>
    </source>
</evidence>
<dbReference type="SUPFAM" id="SSF69065">
    <property type="entry name" value="RNase III domain-like"/>
    <property type="match status" value="1"/>
</dbReference>
<evidence type="ECO:0000256" key="10">
    <source>
        <dbReference type="ARBA" id="ARBA00022723"/>
    </source>
</evidence>
<evidence type="ECO:0000256" key="6">
    <source>
        <dbReference type="ARBA" id="ARBA00022552"/>
    </source>
</evidence>
<keyword evidence="5 15" id="KW-0963">Cytoplasm</keyword>
<comment type="cofactor">
    <cofactor evidence="15">
        <name>Mg(2+)</name>
        <dbReference type="ChEBI" id="CHEBI:18420"/>
    </cofactor>
</comment>
<keyword evidence="8 15" id="KW-0819">tRNA processing</keyword>
<dbReference type="PROSITE" id="PS50137">
    <property type="entry name" value="DS_RBD"/>
    <property type="match status" value="1"/>
</dbReference>
<comment type="similarity">
    <text evidence="3">Belongs to the ribonuclease III family.</text>
</comment>
<keyword evidence="12 15" id="KW-0378">Hydrolase</keyword>
<evidence type="ECO:0000259" key="17">
    <source>
        <dbReference type="PROSITE" id="PS50142"/>
    </source>
</evidence>
<organism evidence="18 19">
    <name type="scientific">Thioalkalivibrio denitrificans</name>
    <dbReference type="NCBI Taxonomy" id="108003"/>
    <lineage>
        <taxon>Bacteria</taxon>
        <taxon>Pseudomonadati</taxon>
        <taxon>Pseudomonadota</taxon>
        <taxon>Gammaproteobacteria</taxon>
        <taxon>Chromatiales</taxon>
        <taxon>Ectothiorhodospiraceae</taxon>
        <taxon>Thioalkalivibrio</taxon>
    </lineage>
</organism>
<dbReference type="FunFam" id="3.30.160.20:FF:000003">
    <property type="entry name" value="Ribonuclease 3"/>
    <property type="match status" value="1"/>
</dbReference>
<dbReference type="InterPro" id="IPR011907">
    <property type="entry name" value="RNase_III"/>
</dbReference>
<dbReference type="AlphaFoldDB" id="A0A1V3NQ97"/>
<evidence type="ECO:0000256" key="13">
    <source>
        <dbReference type="ARBA" id="ARBA00022842"/>
    </source>
</evidence>
<dbReference type="PROSITE" id="PS00517">
    <property type="entry name" value="RNASE_3_1"/>
    <property type="match status" value="1"/>
</dbReference>
<feature type="domain" description="DRBM" evidence="16">
    <location>
        <begin position="152"/>
        <end position="222"/>
    </location>
</feature>
<comment type="function">
    <text evidence="15">Digests double-stranded RNA. Involved in the processing of primary rRNA transcript to yield the immediate precursors to the large and small rRNAs (23S and 16S). Processes some mRNAs, and tRNAs when they are encoded in the rRNA operon. Processes pre-crRNA and tracrRNA of type II CRISPR loci if present in the organism.</text>
</comment>
<dbReference type="SMART" id="SM00358">
    <property type="entry name" value="DSRM"/>
    <property type="match status" value="1"/>
</dbReference>
<keyword evidence="14 15" id="KW-0694">RNA-binding</keyword>
<evidence type="ECO:0000313" key="18">
    <source>
        <dbReference type="EMBL" id="OOG27211.1"/>
    </source>
</evidence>
<dbReference type="GO" id="GO:0006397">
    <property type="term" value="P:mRNA processing"/>
    <property type="evidence" value="ECO:0007669"/>
    <property type="project" value="UniProtKB-UniRule"/>
</dbReference>
<feature type="binding site" evidence="15">
    <location>
        <position position="38"/>
    </location>
    <ligand>
        <name>Mg(2+)</name>
        <dbReference type="ChEBI" id="CHEBI:18420"/>
    </ligand>
</feature>
<dbReference type="STRING" id="108003.B1C78_04335"/>
<feature type="binding site" evidence="15">
    <location>
        <position position="111"/>
    </location>
    <ligand>
        <name>Mg(2+)</name>
        <dbReference type="ChEBI" id="CHEBI:18420"/>
    </ligand>
</feature>
<reference evidence="18 19" key="1">
    <citation type="submission" date="2017-02" db="EMBL/GenBank/DDBJ databases">
        <title>Genomic diversity within the haloalkaliphilic genus Thioalkalivibrio.</title>
        <authorList>
            <person name="Ahn A.-C."/>
            <person name="Meier-Kolthoff J."/>
            <person name="Overmars L."/>
            <person name="Richter M."/>
            <person name="Woyke T."/>
            <person name="Sorokin D.Y."/>
            <person name="Muyzer G."/>
        </authorList>
    </citation>
    <scope>NUCLEOTIDE SEQUENCE [LARGE SCALE GENOMIC DNA]</scope>
    <source>
        <strain evidence="18 19">ALJD</strain>
    </source>
</reference>
<dbReference type="InterPro" id="IPR014720">
    <property type="entry name" value="dsRBD_dom"/>
</dbReference>
<sequence>MSGTSLLDLLPDGLRNSELLEEALTHRSAAARNNERLEYLGDAVLGMIVAEQLYRSRPDVTEGDLSRLRSALVDKDSLAAIGSEWGLERYISVGPGELKSGGSRRRSILADAVEALIGAVYLYSGFDAAREFVLCLYRERLANLPDADALKDPKTRLQEWLQARNLDLPVYEVESISGKAHAQHFRALCRIESAGVEACGEGSSRRRAEQAAAQCALEALKG</sequence>
<evidence type="ECO:0000256" key="3">
    <source>
        <dbReference type="ARBA" id="ARBA00010183"/>
    </source>
</evidence>
<dbReference type="RefSeq" id="WP_077277904.1">
    <property type="nucleotide sequence ID" value="NZ_MVBK01000021.1"/>
</dbReference>
<feature type="active site" evidence="15">
    <location>
        <position position="42"/>
    </location>
</feature>
<dbReference type="GO" id="GO:0003725">
    <property type="term" value="F:double-stranded RNA binding"/>
    <property type="evidence" value="ECO:0007669"/>
    <property type="project" value="TreeGrafter"/>
</dbReference>
<evidence type="ECO:0000256" key="9">
    <source>
        <dbReference type="ARBA" id="ARBA00022722"/>
    </source>
</evidence>
<proteinExistence type="inferred from homology"/>
<keyword evidence="11 15" id="KW-0255">Endonuclease</keyword>
<evidence type="ECO:0000256" key="11">
    <source>
        <dbReference type="ARBA" id="ARBA00022759"/>
    </source>
</evidence>
<keyword evidence="10 15" id="KW-0479">Metal-binding</keyword>
<dbReference type="GO" id="GO:0006364">
    <property type="term" value="P:rRNA processing"/>
    <property type="evidence" value="ECO:0007669"/>
    <property type="project" value="UniProtKB-UniRule"/>
</dbReference>
<evidence type="ECO:0000256" key="1">
    <source>
        <dbReference type="ARBA" id="ARBA00000109"/>
    </source>
</evidence>
<keyword evidence="6 15" id="KW-0698">rRNA processing</keyword>
<gene>
    <name evidence="15" type="primary">rnc</name>
    <name evidence="18" type="ORF">B1C78_04335</name>
</gene>
<dbReference type="GO" id="GO:0008033">
    <property type="term" value="P:tRNA processing"/>
    <property type="evidence" value="ECO:0007669"/>
    <property type="project" value="UniProtKB-KW"/>
</dbReference>
<name>A0A1V3NQ97_9GAMM</name>
<evidence type="ECO:0000256" key="4">
    <source>
        <dbReference type="ARBA" id="ARBA00011738"/>
    </source>
</evidence>
<dbReference type="PANTHER" id="PTHR11207:SF0">
    <property type="entry name" value="RIBONUCLEASE 3"/>
    <property type="match status" value="1"/>
</dbReference>
<accession>A0A1V3NQ97</accession>
<dbReference type="PANTHER" id="PTHR11207">
    <property type="entry name" value="RIBONUCLEASE III"/>
    <property type="match status" value="1"/>
</dbReference>
<dbReference type="SUPFAM" id="SSF54768">
    <property type="entry name" value="dsRNA-binding domain-like"/>
    <property type="match status" value="1"/>
</dbReference>
<comment type="caution">
    <text evidence="18">The sequence shown here is derived from an EMBL/GenBank/DDBJ whole genome shotgun (WGS) entry which is preliminary data.</text>
</comment>
<dbReference type="FunFam" id="1.10.1520.10:FF:000001">
    <property type="entry name" value="Ribonuclease 3"/>
    <property type="match status" value="1"/>
</dbReference>
<evidence type="ECO:0000259" key="16">
    <source>
        <dbReference type="PROSITE" id="PS50137"/>
    </source>
</evidence>
<dbReference type="Gene3D" id="1.10.1520.10">
    <property type="entry name" value="Ribonuclease III domain"/>
    <property type="match status" value="1"/>
</dbReference>
<dbReference type="GO" id="GO:0010468">
    <property type="term" value="P:regulation of gene expression"/>
    <property type="evidence" value="ECO:0007669"/>
    <property type="project" value="TreeGrafter"/>
</dbReference>
<dbReference type="InterPro" id="IPR036389">
    <property type="entry name" value="RNase_III_sf"/>
</dbReference>
<dbReference type="GO" id="GO:0042802">
    <property type="term" value="F:identical protein binding"/>
    <property type="evidence" value="ECO:0007669"/>
    <property type="project" value="UniProtKB-ARBA"/>
</dbReference>
<evidence type="ECO:0000256" key="5">
    <source>
        <dbReference type="ARBA" id="ARBA00022490"/>
    </source>
</evidence>
<comment type="subcellular location">
    <subcellularLocation>
        <location evidence="2 15">Cytoplasm</location>
    </subcellularLocation>
</comment>
<evidence type="ECO:0000256" key="15">
    <source>
        <dbReference type="HAMAP-Rule" id="MF_00104"/>
    </source>
</evidence>
<evidence type="ECO:0000313" key="19">
    <source>
        <dbReference type="Proteomes" id="UP000189462"/>
    </source>
</evidence>
<dbReference type="CDD" id="cd00593">
    <property type="entry name" value="RIBOc"/>
    <property type="match status" value="1"/>
</dbReference>
<protein>
    <recommendedName>
        <fullName evidence="15">Ribonuclease 3</fullName>
        <ecNumber evidence="15">3.1.26.3</ecNumber>
    </recommendedName>
    <alternativeName>
        <fullName evidence="15">Ribonuclease III</fullName>
        <shortName evidence="15">RNase III</shortName>
    </alternativeName>
</protein>
<dbReference type="Gene3D" id="3.30.160.20">
    <property type="match status" value="1"/>
</dbReference>
<dbReference type="SMART" id="SM00535">
    <property type="entry name" value="RIBOc"/>
    <property type="match status" value="1"/>
</dbReference>
<keyword evidence="9 15" id="KW-0540">Nuclease</keyword>
<dbReference type="CDD" id="cd10845">
    <property type="entry name" value="DSRM_RNAse_III_family"/>
    <property type="match status" value="1"/>
</dbReference>
<dbReference type="NCBIfam" id="TIGR02191">
    <property type="entry name" value="RNaseIII"/>
    <property type="match status" value="1"/>
</dbReference>
<evidence type="ECO:0000256" key="12">
    <source>
        <dbReference type="ARBA" id="ARBA00022801"/>
    </source>
</evidence>
<dbReference type="Pfam" id="PF00035">
    <property type="entry name" value="dsrm"/>
    <property type="match status" value="1"/>
</dbReference>
<dbReference type="PROSITE" id="PS50142">
    <property type="entry name" value="RNASE_3_2"/>
    <property type="match status" value="1"/>
</dbReference>
<keyword evidence="13 15" id="KW-0460">Magnesium</keyword>
<dbReference type="HAMAP" id="MF_00104">
    <property type="entry name" value="RNase_III"/>
    <property type="match status" value="1"/>
</dbReference>
<evidence type="ECO:0000256" key="2">
    <source>
        <dbReference type="ARBA" id="ARBA00004496"/>
    </source>
</evidence>
<dbReference type="GO" id="GO:0019843">
    <property type="term" value="F:rRNA binding"/>
    <property type="evidence" value="ECO:0007669"/>
    <property type="project" value="UniProtKB-KW"/>
</dbReference>
<evidence type="ECO:0000256" key="7">
    <source>
        <dbReference type="ARBA" id="ARBA00022664"/>
    </source>
</evidence>
<dbReference type="EMBL" id="MVBK01000021">
    <property type="protein sequence ID" value="OOG27211.1"/>
    <property type="molecule type" value="Genomic_DNA"/>
</dbReference>
<dbReference type="GO" id="GO:0005737">
    <property type="term" value="C:cytoplasm"/>
    <property type="evidence" value="ECO:0007669"/>
    <property type="project" value="UniProtKB-SubCell"/>
</dbReference>
<evidence type="ECO:0000256" key="8">
    <source>
        <dbReference type="ARBA" id="ARBA00022694"/>
    </source>
</evidence>
<keyword evidence="15" id="KW-0699">rRNA-binding</keyword>
<feature type="binding site" evidence="15">
    <location>
        <position position="114"/>
    </location>
    <ligand>
        <name>Mg(2+)</name>
        <dbReference type="ChEBI" id="CHEBI:18420"/>
    </ligand>
</feature>
<keyword evidence="19" id="KW-1185">Reference proteome</keyword>
<dbReference type="Proteomes" id="UP000189462">
    <property type="component" value="Unassembled WGS sequence"/>
</dbReference>
<dbReference type="GO" id="GO:0004525">
    <property type="term" value="F:ribonuclease III activity"/>
    <property type="evidence" value="ECO:0007669"/>
    <property type="project" value="UniProtKB-UniRule"/>
</dbReference>
<comment type="subunit">
    <text evidence="4 15">Homodimer.</text>
</comment>
<dbReference type="EC" id="3.1.26.3" evidence="15"/>
<feature type="active site" evidence="15">
    <location>
        <position position="114"/>
    </location>
</feature>
<dbReference type="Pfam" id="PF14622">
    <property type="entry name" value="Ribonucleas_3_3"/>
    <property type="match status" value="1"/>
</dbReference>
<dbReference type="InterPro" id="IPR000999">
    <property type="entry name" value="RNase_III_dom"/>
</dbReference>
<dbReference type="GO" id="GO:0046872">
    <property type="term" value="F:metal ion binding"/>
    <property type="evidence" value="ECO:0007669"/>
    <property type="project" value="UniProtKB-KW"/>
</dbReference>